<keyword evidence="2" id="KW-1185">Reference proteome</keyword>
<gene>
    <name evidence="1" type="ORF">ACFFFU_09595</name>
</gene>
<name>A0ABV6SX27_9GAMM</name>
<comment type="caution">
    <text evidence="1">The sequence shown here is derived from an EMBL/GenBank/DDBJ whole genome shotgun (WGS) entry which is preliminary data.</text>
</comment>
<evidence type="ECO:0000313" key="1">
    <source>
        <dbReference type="EMBL" id="MFC0717999.1"/>
    </source>
</evidence>
<proteinExistence type="predicted"/>
<evidence type="ECO:0000313" key="2">
    <source>
        <dbReference type="Proteomes" id="UP001589898"/>
    </source>
</evidence>
<dbReference type="Proteomes" id="UP001589898">
    <property type="component" value="Unassembled WGS sequence"/>
</dbReference>
<dbReference type="RefSeq" id="WP_229823290.1">
    <property type="nucleotide sequence ID" value="NZ_BMZT01000006.1"/>
</dbReference>
<sequence>MAALAWDPWQREVLEALGHRVYARAPRAADIVPDDPLAHALLRAAGRGPESADAAELLRGLPPLAALRADPSAKRALWPRLRALRRGAAQA</sequence>
<dbReference type="EMBL" id="JBHLTF010000030">
    <property type="protein sequence ID" value="MFC0717999.1"/>
    <property type="molecule type" value="Genomic_DNA"/>
</dbReference>
<reference evidence="1 2" key="1">
    <citation type="submission" date="2024-09" db="EMBL/GenBank/DDBJ databases">
        <authorList>
            <person name="Sun Q."/>
            <person name="Mori K."/>
        </authorList>
    </citation>
    <scope>NUCLEOTIDE SEQUENCE [LARGE SCALE GENOMIC DNA]</scope>
    <source>
        <strain evidence="1 2">KCTC 52403</strain>
    </source>
</reference>
<protein>
    <submittedName>
        <fullName evidence="1">Uncharacterized protein</fullName>
    </submittedName>
</protein>
<accession>A0ABV6SX27</accession>
<organism evidence="1 2">
    <name type="scientific">Luteimonas padinae</name>
    <dbReference type="NCBI Taxonomy" id="1714359"/>
    <lineage>
        <taxon>Bacteria</taxon>
        <taxon>Pseudomonadati</taxon>
        <taxon>Pseudomonadota</taxon>
        <taxon>Gammaproteobacteria</taxon>
        <taxon>Lysobacterales</taxon>
        <taxon>Lysobacteraceae</taxon>
        <taxon>Luteimonas</taxon>
    </lineage>
</organism>